<dbReference type="InterPro" id="IPR016071">
    <property type="entry name" value="Staphylococal_nuclease_OB-fold"/>
</dbReference>
<reference evidence="3 4" key="1">
    <citation type="submission" date="2018-09" db="EMBL/GenBank/DDBJ databases">
        <title>Gemmobacter lutimaris sp. nov., a marine bacterium isolated from tidal flat.</title>
        <authorList>
            <person name="Lee D.W."/>
            <person name="Yoo Y."/>
            <person name="Kim J.-J."/>
            <person name="Kim B.S."/>
        </authorList>
    </citation>
    <scope>NUCLEOTIDE SEQUENCE [LARGE SCALE GENOMIC DNA]</scope>
    <source>
        <strain evidence="3 4">YJ-T1-11</strain>
    </source>
</reference>
<evidence type="ECO:0000313" key="3">
    <source>
        <dbReference type="EMBL" id="RID89726.1"/>
    </source>
</evidence>
<dbReference type="EMBL" id="QXXQ01000026">
    <property type="protein sequence ID" value="RID89726.1"/>
    <property type="molecule type" value="Genomic_DNA"/>
</dbReference>
<sequence length="194" mass="21618">MIAFATRIEGFDALMTNSLSLPPYTFRLSRLISRKILHWRESLRRLGRTTDCPNLLQRLRQRRLFLALIAATTAALVLLMGQVAQAKEAPILEARVSKVLDGDTFTLSGESRRIRVWGLDAPEWNHQGGSTATSTLHSLISGKQLRCAVLDVDRYGRLVAQCQLPNGRDIAGEMIRSGTATEYCRYSGGYYGTC</sequence>
<gene>
    <name evidence="3" type="ORF">D2N39_21745</name>
</gene>
<evidence type="ECO:0000256" key="1">
    <source>
        <dbReference type="SAM" id="Phobius"/>
    </source>
</evidence>
<feature type="domain" description="TNase-like" evidence="2">
    <location>
        <begin position="90"/>
        <end position="180"/>
    </location>
</feature>
<feature type="transmembrane region" description="Helical" evidence="1">
    <location>
        <begin position="64"/>
        <end position="84"/>
    </location>
</feature>
<dbReference type="SMART" id="SM00318">
    <property type="entry name" value="SNc"/>
    <property type="match status" value="1"/>
</dbReference>
<evidence type="ECO:0000259" key="2">
    <source>
        <dbReference type="PROSITE" id="PS50830"/>
    </source>
</evidence>
<dbReference type="Gene3D" id="2.40.50.90">
    <property type="match status" value="1"/>
</dbReference>
<dbReference type="AlphaFoldDB" id="A0A398BRC2"/>
<dbReference type="PROSITE" id="PS50830">
    <property type="entry name" value="TNASE_3"/>
    <property type="match status" value="1"/>
</dbReference>
<protein>
    <recommendedName>
        <fullName evidence="2">TNase-like domain-containing protein</fullName>
    </recommendedName>
</protein>
<proteinExistence type="predicted"/>
<dbReference type="SUPFAM" id="SSF50199">
    <property type="entry name" value="Staphylococcal nuclease"/>
    <property type="match status" value="1"/>
</dbReference>
<dbReference type="Pfam" id="PF00565">
    <property type="entry name" value="SNase"/>
    <property type="match status" value="1"/>
</dbReference>
<dbReference type="Proteomes" id="UP000266649">
    <property type="component" value="Unassembled WGS sequence"/>
</dbReference>
<organism evidence="3 4">
    <name type="scientific">Gemmobacter lutimaris</name>
    <dbReference type="NCBI Taxonomy" id="2306023"/>
    <lineage>
        <taxon>Bacteria</taxon>
        <taxon>Pseudomonadati</taxon>
        <taxon>Pseudomonadota</taxon>
        <taxon>Alphaproteobacteria</taxon>
        <taxon>Rhodobacterales</taxon>
        <taxon>Paracoccaceae</taxon>
        <taxon>Gemmobacter</taxon>
    </lineage>
</organism>
<evidence type="ECO:0000313" key="4">
    <source>
        <dbReference type="Proteomes" id="UP000266649"/>
    </source>
</evidence>
<keyword evidence="1" id="KW-1133">Transmembrane helix</keyword>
<name>A0A398BRC2_9RHOB</name>
<keyword evidence="4" id="KW-1185">Reference proteome</keyword>
<keyword evidence="1" id="KW-0472">Membrane</keyword>
<comment type="caution">
    <text evidence="3">The sequence shown here is derived from an EMBL/GenBank/DDBJ whole genome shotgun (WGS) entry which is preliminary data.</text>
</comment>
<keyword evidence="1" id="KW-0812">Transmembrane</keyword>
<dbReference type="InterPro" id="IPR035437">
    <property type="entry name" value="SNase_OB-fold_sf"/>
</dbReference>
<accession>A0A398BRC2</accession>